<reference evidence="2" key="1">
    <citation type="submission" date="2018-06" db="EMBL/GenBank/DDBJ databases">
        <authorList>
            <person name="Zhirakovskaya E."/>
        </authorList>
    </citation>
    <scope>NUCLEOTIDE SEQUENCE</scope>
</reference>
<gene>
    <name evidence="2" type="ORF">MNBD_ACTINO01-1468</name>
</gene>
<evidence type="ECO:0000256" key="1">
    <source>
        <dbReference type="SAM" id="Phobius"/>
    </source>
</evidence>
<dbReference type="AlphaFoldDB" id="A0A3B0SS06"/>
<evidence type="ECO:0000313" key="2">
    <source>
        <dbReference type="EMBL" id="VAW08278.1"/>
    </source>
</evidence>
<name>A0A3B0SS06_9ZZZZ</name>
<protein>
    <submittedName>
        <fullName evidence="2">Uncharacterized protein</fullName>
    </submittedName>
</protein>
<sequence length="337" mass="36468">MIEPPSNVPEGDKPKAAWRTLLGVAVLATALGVVGTLAVVTITERAGTSVPAKTMSQTALAEAPVEEVIAPEDVTTVAPSTTTTLALVQEPAAPPTIDDPGLDDHDVEFADPDPLATFDVAGDRLVVQEASPELGERAATVWNRFVQLVPVEERLMVSAFELMDAGYEGAHVYPTDDDPTRWVLGVSEGLGRDLDETLLHEWGHLVTLSASEVPPNPNALGCKTYFTGEGCALPESTFARFVAAFWPQDLIDEVEGIYLIEDEDEYFDAMDGFLAEHEGEFVTEYAATNPGEDLAETVAVFILTDRPDGDEVRDAKVLFLWDDPGFVTLRERIRGNL</sequence>
<keyword evidence="1" id="KW-0472">Membrane</keyword>
<proteinExistence type="predicted"/>
<dbReference type="EMBL" id="UOEI01000592">
    <property type="protein sequence ID" value="VAW08278.1"/>
    <property type="molecule type" value="Genomic_DNA"/>
</dbReference>
<accession>A0A3B0SS06</accession>
<organism evidence="2">
    <name type="scientific">hydrothermal vent metagenome</name>
    <dbReference type="NCBI Taxonomy" id="652676"/>
    <lineage>
        <taxon>unclassified sequences</taxon>
        <taxon>metagenomes</taxon>
        <taxon>ecological metagenomes</taxon>
    </lineage>
</organism>
<feature type="transmembrane region" description="Helical" evidence="1">
    <location>
        <begin position="20"/>
        <end position="43"/>
    </location>
</feature>
<keyword evidence="1" id="KW-1133">Transmembrane helix</keyword>
<keyword evidence="1" id="KW-0812">Transmembrane</keyword>